<dbReference type="GO" id="GO:0006355">
    <property type="term" value="P:regulation of DNA-templated transcription"/>
    <property type="evidence" value="ECO:0007669"/>
    <property type="project" value="InterPro"/>
</dbReference>
<gene>
    <name evidence="8" type="primary">helt</name>
</gene>
<keyword evidence="9" id="KW-1185">Reference proteome</keyword>
<dbReference type="STRING" id="8005.ENSEEEP00000003034"/>
<keyword evidence="4" id="KW-0804">Transcription</keyword>
<dbReference type="Gene3D" id="6.10.250.980">
    <property type="match status" value="1"/>
</dbReference>
<dbReference type="Pfam" id="PF07527">
    <property type="entry name" value="Hairy_orange"/>
    <property type="match status" value="1"/>
</dbReference>
<evidence type="ECO:0000259" key="7">
    <source>
        <dbReference type="PROSITE" id="PS51054"/>
    </source>
</evidence>
<evidence type="ECO:0000256" key="3">
    <source>
        <dbReference type="ARBA" id="ARBA00023015"/>
    </source>
</evidence>
<evidence type="ECO:0000256" key="4">
    <source>
        <dbReference type="ARBA" id="ARBA00023163"/>
    </source>
</evidence>
<dbReference type="GO" id="GO:0003677">
    <property type="term" value="F:DNA binding"/>
    <property type="evidence" value="ECO:0007669"/>
    <property type="project" value="InterPro"/>
</dbReference>
<evidence type="ECO:0000313" key="8">
    <source>
        <dbReference type="Ensembl" id="ENSEEEP00000003034.2"/>
    </source>
</evidence>
<reference evidence="9" key="2">
    <citation type="journal article" date="2017" name="Sci. Adv.">
        <title>A tail of two voltages: Proteomic comparison of the three electric organs of the electric eel.</title>
        <authorList>
            <person name="Traeger L.L."/>
            <person name="Sabat G."/>
            <person name="Barrett-Wilt G.A."/>
            <person name="Wells G.B."/>
            <person name="Sussman M.R."/>
        </authorList>
    </citation>
    <scope>NUCLEOTIDE SEQUENCE [LARGE SCALE GENOMIC DNA]</scope>
</reference>
<reference evidence="9" key="1">
    <citation type="journal article" date="2014" name="Science">
        <title>Nonhuman genetics. Genomic basis for the convergent evolution of electric organs.</title>
        <authorList>
            <person name="Gallant J.R."/>
            <person name="Traeger L.L."/>
            <person name="Volkening J.D."/>
            <person name="Moffett H."/>
            <person name="Chen P.H."/>
            <person name="Novina C.D."/>
            <person name="Phillips G.N.Jr."/>
            <person name="Anand R."/>
            <person name="Wells G.B."/>
            <person name="Pinch M."/>
            <person name="Guth R."/>
            <person name="Unguez G.A."/>
            <person name="Albert J.S."/>
            <person name="Zakon H.H."/>
            <person name="Samanta M.P."/>
            <person name="Sussman M.R."/>
        </authorList>
    </citation>
    <scope>NUCLEOTIDE SEQUENCE [LARGE SCALE GENOMIC DNA]</scope>
</reference>
<dbReference type="InterPro" id="IPR050370">
    <property type="entry name" value="HES_HEY"/>
</dbReference>
<dbReference type="AlphaFoldDB" id="A0A4W4DUP8"/>
<sequence>MASKMKDRKVSTLQMLDFYATVFGDVDASLRCMAAKYENLAMLASFLICIHFLQKTPVSHKVIEKRRRDRINRCLNELGKTVPMALAKQVRNQVLLLSFQSPNVFVQLLLTGSTRLILTTSGKLEKAEILEMTVQYLRALHSADFPRGREKGELLTEFANYFHYGYHECMKNLVHYLTTVERMETKDTKYARILAFLQSKVVTEPVFGSLGNISPDATDYLCQLHSSSEYQSPSPTESVFQHSSPGHFSWHSSARSPTLAYPAVSLSASTQQHAGYLSPAQGLDHHYINFIGHSHANAFSLHTAQHAAL</sequence>
<dbReference type="Pfam" id="PF00010">
    <property type="entry name" value="HLH"/>
    <property type="match status" value="1"/>
</dbReference>
<reference evidence="8" key="5">
    <citation type="submission" date="2025-09" db="UniProtKB">
        <authorList>
            <consortium name="Ensembl"/>
        </authorList>
    </citation>
    <scope>IDENTIFICATION</scope>
</reference>
<dbReference type="InterPro" id="IPR036638">
    <property type="entry name" value="HLH_DNA-bd_sf"/>
</dbReference>
<dbReference type="InterPro" id="IPR003650">
    <property type="entry name" value="Orange_dom"/>
</dbReference>
<evidence type="ECO:0000256" key="2">
    <source>
        <dbReference type="ARBA" id="ARBA00022491"/>
    </source>
</evidence>
<dbReference type="OrthoDB" id="6371181at2759"/>
<accession>A0A4W4DUP8</accession>
<dbReference type="GO" id="GO:0005634">
    <property type="term" value="C:nucleus"/>
    <property type="evidence" value="ECO:0007669"/>
    <property type="project" value="UniProtKB-SubCell"/>
</dbReference>
<dbReference type="SUPFAM" id="SSF158457">
    <property type="entry name" value="Orange domain-like"/>
    <property type="match status" value="1"/>
</dbReference>
<dbReference type="InterPro" id="IPR011598">
    <property type="entry name" value="bHLH_dom"/>
</dbReference>
<feature type="domain" description="Orange" evidence="7">
    <location>
        <begin position="162"/>
        <end position="197"/>
    </location>
</feature>
<comment type="subcellular location">
    <subcellularLocation>
        <location evidence="1">Nucleus</location>
    </subcellularLocation>
</comment>
<feature type="domain" description="BHLH" evidence="6">
    <location>
        <begin position="55"/>
        <end position="140"/>
    </location>
</feature>
<dbReference type="PROSITE" id="PS51054">
    <property type="entry name" value="ORANGE"/>
    <property type="match status" value="1"/>
</dbReference>
<keyword evidence="3" id="KW-0805">Transcription regulation</keyword>
<keyword evidence="2" id="KW-0678">Repressor</keyword>
<dbReference type="Proteomes" id="UP000314983">
    <property type="component" value="Chromosome 9"/>
</dbReference>
<evidence type="ECO:0000313" key="9">
    <source>
        <dbReference type="Proteomes" id="UP000314983"/>
    </source>
</evidence>
<dbReference type="GO" id="GO:0046983">
    <property type="term" value="F:protein dimerization activity"/>
    <property type="evidence" value="ECO:0007669"/>
    <property type="project" value="InterPro"/>
</dbReference>
<evidence type="ECO:0000256" key="1">
    <source>
        <dbReference type="ARBA" id="ARBA00004123"/>
    </source>
</evidence>
<protein>
    <submittedName>
        <fullName evidence="8">Helt bHLH transcription factor</fullName>
    </submittedName>
</protein>
<reference evidence="8" key="3">
    <citation type="submission" date="2020-05" db="EMBL/GenBank/DDBJ databases">
        <title>Electrophorus electricus (electric eel) genome, fEleEle1, primary haplotype.</title>
        <authorList>
            <person name="Myers G."/>
            <person name="Meyer A."/>
            <person name="Fedrigo O."/>
            <person name="Formenti G."/>
            <person name="Rhie A."/>
            <person name="Tracey A."/>
            <person name="Sims Y."/>
            <person name="Jarvis E.D."/>
        </authorList>
    </citation>
    <scope>NUCLEOTIDE SEQUENCE [LARGE SCALE GENOMIC DNA]</scope>
</reference>
<dbReference type="SMART" id="SM00353">
    <property type="entry name" value="HLH"/>
    <property type="match status" value="1"/>
</dbReference>
<dbReference type="PANTHER" id="PTHR10985">
    <property type="entry name" value="BASIC HELIX-LOOP-HELIX TRANSCRIPTION FACTOR, HES-RELATED"/>
    <property type="match status" value="1"/>
</dbReference>
<dbReference type="OMA" id="GHTHANA"/>
<dbReference type="GeneTree" id="ENSGT00940000160388"/>
<dbReference type="SUPFAM" id="SSF47459">
    <property type="entry name" value="HLH, helix-loop-helix DNA-binding domain"/>
    <property type="match status" value="1"/>
</dbReference>
<evidence type="ECO:0000259" key="6">
    <source>
        <dbReference type="PROSITE" id="PS50888"/>
    </source>
</evidence>
<dbReference type="PROSITE" id="PS50888">
    <property type="entry name" value="BHLH"/>
    <property type="match status" value="1"/>
</dbReference>
<organism evidence="8 9">
    <name type="scientific">Electrophorus electricus</name>
    <name type="common">Electric eel</name>
    <name type="synonym">Gymnotus electricus</name>
    <dbReference type="NCBI Taxonomy" id="8005"/>
    <lineage>
        <taxon>Eukaryota</taxon>
        <taxon>Metazoa</taxon>
        <taxon>Chordata</taxon>
        <taxon>Craniata</taxon>
        <taxon>Vertebrata</taxon>
        <taxon>Euteleostomi</taxon>
        <taxon>Actinopterygii</taxon>
        <taxon>Neopterygii</taxon>
        <taxon>Teleostei</taxon>
        <taxon>Ostariophysi</taxon>
        <taxon>Gymnotiformes</taxon>
        <taxon>Gymnotoidei</taxon>
        <taxon>Gymnotidae</taxon>
        <taxon>Electrophorus</taxon>
    </lineage>
</organism>
<name>A0A4W4DUP8_ELEEL</name>
<evidence type="ECO:0000256" key="5">
    <source>
        <dbReference type="ARBA" id="ARBA00023242"/>
    </source>
</evidence>
<keyword evidence="5" id="KW-0539">Nucleus</keyword>
<dbReference type="Ensembl" id="ENSEEET00000003080.2">
    <property type="protein sequence ID" value="ENSEEEP00000003034.2"/>
    <property type="gene ID" value="ENSEEEG00000001719.2"/>
</dbReference>
<proteinExistence type="predicted"/>
<dbReference type="Gene3D" id="4.10.280.10">
    <property type="entry name" value="Helix-loop-helix DNA-binding domain"/>
    <property type="match status" value="1"/>
</dbReference>
<reference evidence="8" key="4">
    <citation type="submission" date="2025-08" db="UniProtKB">
        <authorList>
            <consortium name="Ensembl"/>
        </authorList>
    </citation>
    <scope>IDENTIFICATION</scope>
</reference>